<reference evidence="1" key="1">
    <citation type="submission" date="2019-03" db="EMBL/GenBank/DDBJ databases">
        <title>Single cell metagenomics reveals metabolic interactions within the superorganism composed of flagellate Streblomastix strix and complex community of Bacteroidetes bacteria on its surface.</title>
        <authorList>
            <person name="Treitli S.C."/>
            <person name="Kolisko M."/>
            <person name="Husnik F."/>
            <person name="Keeling P."/>
            <person name="Hampl V."/>
        </authorList>
    </citation>
    <scope>NUCLEOTIDE SEQUENCE</scope>
    <source>
        <strain evidence="1">STM</strain>
    </source>
</reference>
<protein>
    <submittedName>
        <fullName evidence="1">Arabinose operon regulatory protein</fullName>
    </submittedName>
</protein>
<organism evidence="1">
    <name type="scientific">termite gut metagenome</name>
    <dbReference type="NCBI Taxonomy" id="433724"/>
    <lineage>
        <taxon>unclassified sequences</taxon>
        <taxon>metagenomes</taxon>
        <taxon>organismal metagenomes</taxon>
    </lineage>
</organism>
<dbReference type="EMBL" id="SNRY01007530">
    <property type="protein sequence ID" value="KAA6310235.1"/>
    <property type="molecule type" value="Genomic_DNA"/>
</dbReference>
<sequence>MKSVVNNRSSKMEGLGVINCIGNDYVFW</sequence>
<name>A0A5J4PL91_9ZZZZ</name>
<feature type="non-terminal residue" evidence="1">
    <location>
        <position position="28"/>
    </location>
</feature>
<proteinExistence type="predicted"/>
<evidence type="ECO:0000313" key="1">
    <source>
        <dbReference type="EMBL" id="KAA6310235.1"/>
    </source>
</evidence>
<dbReference type="AlphaFoldDB" id="A0A5J4PL91"/>
<accession>A0A5J4PL91</accession>
<comment type="caution">
    <text evidence="1">The sequence shown here is derived from an EMBL/GenBank/DDBJ whole genome shotgun (WGS) entry which is preliminary data.</text>
</comment>
<gene>
    <name evidence="1" type="ORF">EZS27_038426</name>
</gene>